<dbReference type="SUPFAM" id="SSF51735">
    <property type="entry name" value="NAD(P)-binding Rossmann-fold domains"/>
    <property type="match status" value="1"/>
</dbReference>
<dbReference type="EMBL" id="ML978069">
    <property type="protein sequence ID" value="KAF2016352.1"/>
    <property type="molecule type" value="Genomic_DNA"/>
</dbReference>
<gene>
    <name evidence="2" type="ORF">BU24DRAFT_422704</name>
</gene>
<dbReference type="GeneID" id="54285451"/>
<dbReference type="PANTHER" id="PTHR47534">
    <property type="entry name" value="YALI0E05731P"/>
    <property type="match status" value="1"/>
</dbReference>
<name>A0A6A5XT24_9PLEO</name>
<proteinExistence type="predicted"/>
<evidence type="ECO:0000313" key="2">
    <source>
        <dbReference type="EMBL" id="KAF2016352.1"/>
    </source>
</evidence>
<dbReference type="Gene3D" id="3.40.50.720">
    <property type="entry name" value="NAD(P)-binding Rossmann-like Domain"/>
    <property type="match status" value="1"/>
</dbReference>
<dbReference type="GO" id="GO:0016491">
    <property type="term" value="F:oxidoreductase activity"/>
    <property type="evidence" value="ECO:0007669"/>
    <property type="project" value="UniProtKB-KW"/>
</dbReference>
<sequence>MVKYAEILSSNKAFFSEKSSQNLTAVFVGATNGIGLGALRAFARHTSGTPATIYVVGRTEKQLSSLKETITSINTSATFIPVLATDLTTLEDAKLAADEIARHVSRQQDAKVDLLIMSPGYVGLNREDNGSGVDRVQSIRFYSRMVFLNTLAPYLRKSSHARVVSVLAGGLEGNLFLDDMALEKNFSLPKAADHGASEVSLYLEEFAKRPENQSISLVHEFPGLTGGTGLSIKGLPGWAQFLFDHVATFIFKIIGYSVDEAGERALYAATTPKFSRDLEQAEKGSDGVVGSGAYIVHSDSSAIPSNKVLDSLRGEGAGQKVWEWTSQVLSKVNSS</sequence>
<evidence type="ECO:0000313" key="3">
    <source>
        <dbReference type="Proteomes" id="UP000799778"/>
    </source>
</evidence>
<organism evidence="2 3">
    <name type="scientific">Aaosphaeria arxii CBS 175.79</name>
    <dbReference type="NCBI Taxonomy" id="1450172"/>
    <lineage>
        <taxon>Eukaryota</taxon>
        <taxon>Fungi</taxon>
        <taxon>Dikarya</taxon>
        <taxon>Ascomycota</taxon>
        <taxon>Pezizomycotina</taxon>
        <taxon>Dothideomycetes</taxon>
        <taxon>Pleosporomycetidae</taxon>
        <taxon>Pleosporales</taxon>
        <taxon>Pleosporales incertae sedis</taxon>
        <taxon>Aaosphaeria</taxon>
    </lineage>
</organism>
<reference evidence="2" key="1">
    <citation type="journal article" date="2020" name="Stud. Mycol.">
        <title>101 Dothideomycetes genomes: a test case for predicting lifestyles and emergence of pathogens.</title>
        <authorList>
            <person name="Haridas S."/>
            <person name="Albert R."/>
            <person name="Binder M."/>
            <person name="Bloem J."/>
            <person name="Labutti K."/>
            <person name="Salamov A."/>
            <person name="Andreopoulos B."/>
            <person name="Baker S."/>
            <person name="Barry K."/>
            <person name="Bills G."/>
            <person name="Bluhm B."/>
            <person name="Cannon C."/>
            <person name="Castanera R."/>
            <person name="Culley D."/>
            <person name="Daum C."/>
            <person name="Ezra D."/>
            <person name="Gonzalez J."/>
            <person name="Henrissat B."/>
            <person name="Kuo A."/>
            <person name="Liang C."/>
            <person name="Lipzen A."/>
            <person name="Lutzoni F."/>
            <person name="Magnuson J."/>
            <person name="Mondo S."/>
            <person name="Nolan M."/>
            <person name="Ohm R."/>
            <person name="Pangilinan J."/>
            <person name="Park H.-J."/>
            <person name="Ramirez L."/>
            <person name="Alfaro M."/>
            <person name="Sun H."/>
            <person name="Tritt A."/>
            <person name="Yoshinaga Y."/>
            <person name="Zwiers L.-H."/>
            <person name="Turgeon B."/>
            <person name="Goodwin S."/>
            <person name="Spatafora J."/>
            <person name="Crous P."/>
            <person name="Grigoriev I."/>
        </authorList>
    </citation>
    <scope>NUCLEOTIDE SEQUENCE</scope>
    <source>
        <strain evidence="2">CBS 175.79</strain>
    </source>
</reference>
<dbReference type="AlphaFoldDB" id="A0A6A5XT24"/>
<dbReference type="InterPro" id="IPR036291">
    <property type="entry name" value="NAD(P)-bd_dom_sf"/>
</dbReference>
<dbReference type="InterPro" id="IPR052228">
    <property type="entry name" value="Sec_Metab_Biosynth_Oxidored"/>
</dbReference>
<dbReference type="PANTHER" id="PTHR47534:SF3">
    <property type="entry name" value="ALCOHOL DEHYDROGENASE-LIKE C-TERMINAL DOMAIN-CONTAINING PROTEIN"/>
    <property type="match status" value="1"/>
</dbReference>
<dbReference type="RefSeq" id="XP_033384691.1">
    <property type="nucleotide sequence ID" value="XM_033528054.1"/>
</dbReference>
<dbReference type="Pfam" id="PF00106">
    <property type="entry name" value="adh_short"/>
    <property type="match status" value="1"/>
</dbReference>
<dbReference type="InterPro" id="IPR002347">
    <property type="entry name" value="SDR_fam"/>
</dbReference>
<dbReference type="OrthoDB" id="2898509at2759"/>
<evidence type="ECO:0000256" key="1">
    <source>
        <dbReference type="ARBA" id="ARBA00023002"/>
    </source>
</evidence>
<keyword evidence="1" id="KW-0560">Oxidoreductase</keyword>
<accession>A0A6A5XT24</accession>
<dbReference type="Proteomes" id="UP000799778">
    <property type="component" value="Unassembled WGS sequence"/>
</dbReference>
<protein>
    <recommendedName>
        <fullName evidence="4">NAD(P)-binding protein</fullName>
    </recommendedName>
</protein>
<evidence type="ECO:0008006" key="4">
    <source>
        <dbReference type="Google" id="ProtNLM"/>
    </source>
</evidence>
<keyword evidence="3" id="KW-1185">Reference proteome</keyword>